<comment type="caution">
    <text evidence="1">The sequence shown here is derived from an EMBL/GenBank/DDBJ whole genome shotgun (WGS) entry which is preliminary data.</text>
</comment>
<evidence type="ECO:0000313" key="2">
    <source>
        <dbReference type="Proteomes" id="UP000276133"/>
    </source>
</evidence>
<keyword evidence="2" id="KW-1185">Reference proteome</keyword>
<name>A0A3M7R5Z4_BRAPC</name>
<organism evidence="1 2">
    <name type="scientific">Brachionus plicatilis</name>
    <name type="common">Marine rotifer</name>
    <name type="synonym">Brachionus muelleri</name>
    <dbReference type="NCBI Taxonomy" id="10195"/>
    <lineage>
        <taxon>Eukaryota</taxon>
        <taxon>Metazoa</taxon>
        <taxon>Spiralia</taxon>
        <taxon>Gnathifera</taxon>
        <taxon>Rotifera</taxon>
        <taxon>Eurotatoria</taxon>
        <taxon>Monogononta</taxon>
        <taxon>Pseudotrocha</taxon>
        <taxon>Ploima</taxon>
        <taxon>Brachionidae</taxon>
        <taxon>Brachionus</taxon>
    </lineage>
</organism>
<dbReference type="AlphaFoldDB" id="A0A3M7R5Z4"/>
<sequence>MDEIRVEHCNERNKKEGITPTFPDISKALLKNVDFHASGQLTGQNFPKLDRINRPNFGGLLFGPFSNRLNKNGRSNLLFENMQFQKLLILFSDIICFYWKNKNHRLQVTKNFN</sequence>
<dbReference type="Proteomes" id="UP000276133">
    <property type="component" value="Unassembled WGS sequence"/>
</dbReference>
<protein>
    <submittedName>
        <fullName evidence="1">Uncharacterized protein</fullName>
    </submittedName>
</protein>
<reference evidence="1 2" key="1">
    <citation type="journal article" date="2018" name="Sci. Rep.">
        <title>Genomic signatures of local adaptation to the degree of environmental predictability in rotifers.</title>
        <authorList>
            <person name="Franch-Gras L."/>
            <person name="Hahn C."/>
            <person name="Garcia-Roger E.M."/>
            <person name="Carmona M.J."/>
            <person name="Serra M."/>
            <person name="Gomez A."/>
        </authorList>
    </citation>
    <scope>NUCLEOTIDE SEQUENCE [LARGE SCALE GENOMIC DNA]</scope>
    <source>
        <strain evidence="1">HYR1</strain>
    </source>
</reference>
<proteinExistence type="predicted"/>
<dbReference type="EMBL" id="REGN01004125">
    <property type="protein sequence ID" value="RNA18997.1"/>
    <property type="molecule type" value="Genomic_DNA"/>
</dbReference>
<evidence type="ECO:0000313" key="1">
    <source>
        <dbReference type="EMBL" id="RNA18997.1"/>
    </source>
</evidence>
<accession>A0A3M7R5Z4</accession>
<gene>
    <name evidence="1" type="ORF">BpHYR1_030434</name>
</gene>